<feature type="compositionally biased region" description="Basic and acidic residues" evidence="1">
    <location>
        <begin position="17"/>
        <end position="30"/>
    </location>
</feature>
<name>A0A4U8W1S8_9NOCA</name>
<reference evidence="2 3" key="1">
    <citation type="submission" date="2019-02" db="EMBL/GenBank/DDBJ databases">
        <authorList>
            <consortium name="Pathogen Informatics"/>
        </authorList>
    </citation>
    <scope>NUCLEOTIDE SEQUENCE [LARGE SCALE GENOMIC DNA]</scope>
    <source>
        <strain evidence="2 3">3012STDY6756504</strain>
    </source>
</reference>
<protein>
    <submittedName>
        <fullName evidence="2">Uncharacterized protein</fullName>
    </submittedName>
</protein>
<dbReference type="Proteomes" id="UP000290439">
    <property type="component" value="Chromosome"/>
</dbReference>
<dbReference type="EMBL" id="LR215973">
    <property type="protein sequence ID" value="VFA99812.1"/>
    <property type="molecule type" value="Genomic_DNA"/>
</dbReference>
<organism evidence="2 3">
    <name type="scientific">Nocardia cyriacigeorgica</name>
    <dbReference type="NCBI Taxonomy" id="135487"/>
    <lineage>
        <taxon>Bacteria</taxon>
        <taxon>Bacillati</taxon>
        <taxon>Actinomycetota</taxon>
        <taxon>Actinomycetes</taxon>
        <taxon>Mycobacteriales</taxon>
        <taxon>Nocardiaceae</taxon>
        <taxon>Nocardia</taxon>
    </lineage>
</organism>
<dbReference type="RefSeq" id="WP_267464800.1">
    <property type="nucleotide sequence ID" value="NZ_JADLPK010000001.1"/>
</dbReference>
<dbReference type="AlphaFoldDB" id="A0A4U8W1S8"/>
<proteinExistence type="predicted"/>
<evidence type="ECO:0000256" key="1">
    <source>
        <dbReference type="SAM" id="MobiDB-lite"/>
    </source>
</evidence>
<evidence type="ECO:0000313" key="3">
    <source>
        <dbReference type="Proteomes" id="UP000290439"/>
    </source>
</evidence>
<gene>
    <name evidence="2" type="ORF">NCTC10797_03600</name>
</gene>
<sequence length="40" mass="4518">MADKSRGKSSKKSATTIKERRAAKREREADTSVIVRKRKG</sequence>
<accession>A0A4U8W1S8</accession>
<feature type="region of interest" description="Disordered" evidence="1">
    <location>
        <begin position="1"/>
        <end position="40"/>
    </location>
</feature>
<evidence type="ECO:0000313" key="2">
    <source>
        <dbReference type="EMBL" id="VFA99812.1"/>
    </source>
</evidence>